<dbReference type="Gene3D" id="2.130.10.10">
    <property type="entry name" value="YVTN repeat-like/Quinoprotein amine dehydrogenase"/>
    <property type="match status" value="1"/>
</dbReference>
<accession>A0ABX1W407</accession>
<reference evidence="1 2" key="1">
    <citation type="submission" date="2020-05" db="EMBL/GenBank/DDBJ databases">
        <authorList>
            <person name="Khan S.A."/>
            <person name="Jeon C.O."/>
            <person name="Chun B.H."/>
        </authorList>
    </citation>
    <scope>NUCLEOTIDE SEQUENCE [LARGE SCALE GENOMIC DNA]</scope>
    <source>
        <strain evidence="1 2">S1162</strain>
    </source>
</reference>
<dbReference type="RefSeq" id="WP_175269012.1">
    <property type="nucleotide sequence ID" value="NZ_JABFCR010000007.1"/>
</dbReference>
<gene>
    <name evidence="1" type="ORF">HK413_02535</name>
</gene>
<proteinExistence type="predicted"/>
<sequence>MVARYTDFREQAVRLDKTVDWMYTHYKERDVRSVFETAGGTVFISSNNNLFRSTNGGKTREQVYVGDGSMRLVESNGVLLTTSNNGILRSTDDGQTTGSCD</sequence>
<evidence type="ECO:0000313" key="1">
    <source>
        <dbReference type="EMBL" id="NNU33316.1"/>
    </source>
</evidence>
<dbReference type="SUPFAM" id="SSF110296">
    <property type="entry name" value="Oligoxyloglucan reducing end-specific cellobiohydrolase"/>
    <property type="match status" value="1"/>
</dbReference>
<protein>
    <submittedName>
        <fullName evidence="1">Uncharacterized protein</fullName>
    </submittedName>
</protein>
<name>A0ABX1W407_9SPHI</name>
<dbReference type="InterPro" id="IPR015943">
    <property type="entry name" value="WD40/YVTN_repeat-like_dom_sf"/>
</dbReference>
<organism evidence="1 2">
    <name type="scientific">Mucilaginibacter humi</name>
    <dbReference type="NCBI Taxonomy" id="2732510"/>
    <lineage>
        <taxon>Bacteria</taxon>
        <taxon>Pseudomonadati</taxon>
        <taxon>Bacteroidota</taxon>
        <taxon>Sphingobacteriia</taxon>
        <taxon>Sphingobacteriales</taxon>
        <taxon>Sphingobacteriaceae</taxon>
        <taxon>Mucilaginibacter</taxon>
    </lineage>
</organism>
<dbReference type="EMBL" id="JABFCR010000007">
    <property type="protein sequence ID" value="NNU33316.1"/>
    <property type="molecule type" value="Genomic_DNA"/>
</dbReference>
<comment type="caution">
    <text evidence="1">The sequence shown here is derived from an EMBL/GenBank/DDBJ whole genome shotgun (WGS) entry which is preliminary data.</text>
</comment>
<dbReference type="Proteomes" id="UP000566071">
    <property type="component" value="Unassembled WGS sequence"/>
</dbReference>
<keyword evidence="2" id="KW-1185">Reference proteome</keyword>
<evidence type="ECO:0000313" key="2">
    <source>
        <dbReference type="Proteomes" id="UP000566071"/>
    </source>
</evidence>